<dbReference type="RefSeq" id="WP_088521412.1">
    <property type="nucleotide sequence ID" value="NZ_FYDG01000008.1"/>
</dbReference>
<evidence type="ECO:0000313" key="3">
    <source>
        <dbReference type="Proteomes" id="UP000198418"/>
    </source>
</evidence>
<dbReference type="Proteomes" id="UP000198418">
    <property type="component" value="Unassembled WGS sequence"/>
</dbReference>
<keyword evidence="1" id="KW-0175">Coiled coil</keyword>
<protein>
    <submittedName>
        <fullName evidence="2">Flagellar export protein FliJ</fullName>
    </submittedName>
</protein>
<keyword evidence="3" id="KW-1185">Reference proteome</keyword>
<proteinExistence type="predicted"/>
<name>A0A212RW20_RHOAC</name>
<dbReference type="EMBL" id="FYDG01000008">
    <property type="protein sequence ID" value="SNB76782.1"/>
    <property type="molecule type" value="Genomic_DNA"/>
</dbReference>
<organism evidence="2 3">
    <name type="scientific">Rhodoblastus acidophilus</name>
    <name type="common">Rhodopseudomonas acidophila</name>
    <dbReference type="NCBI Taxonomy" id="1074"/>
    <lineage>
        <taxon>Bacteria</taxon>
        <taxon>Pseudomonadati</taxon>
        <taxon>Pseudomonadota</taxon>
        <taxon>Alphaproteobacteria</taxon>
        <taxon>Hyphomicrobiales</taxon>
        <taxon>Rhodoblastaceae</taxon>
        <taxon>Rhodoblastus</taxon>
    </lineage>
</organism>
<keyword evidence="2" id="KW-0969">Cilium</keyword>
<evidence type="ECO:0000256" key="1">
    <source>
        <dbReference type="SAM" id="Coils"/>
    </source>
</evidence>
<reference evidence="3" key="1">
    <citation type="submission" date="2017-06" db="EMBL/GenBank/DDBJ databases">
        <authorList>
            <person name="Varghese N."/>
            <person name="Submissions S."/>
        </authorList>
    </citation>
    <scope>NUCLEOTIDE SEQUENCE [LARGE SCALE GENOMIC DNA]</scope>
    <source>
        <strain evidence="3">DSM 137</strain>
    </source>
</reference>
<gene>
    <name evidence="2" type="ORF">SAMN06265338_10818</name>
</gene>
<evidence type="ECO:0000313" key="2">
    <source>
        <dbReference type="EMBL" id="SNB76782.1"/>
    </source>
</evidence>
<dbReference type="OrthoDB" id="7871364at2"/>
<dbReference type="AlphaFoldDB" id="A0A212RW20"/>
<sequence>MKSRDTLVRLKRFQVEEKRRRVTQIEMMIAEFGRMAGDLDREIAAEEQRTGVKDQNHYAYSTYARAARTRRDNLAQSADELKHQLEEAKAALDVASDELAKAQVLESREKGPAITDLARDAIDLSGLRGARA</sequence>
<keyword evidence="2" id="KW-0966">Cell projection</keyword>
<feature type="coiled-coil region" evidence="1">
    <location>
        <begin position="64"/>
        <end position="105"/>
    </location>
</feature>
<keyword evidence="2" id="KW-0282">Flagellum</keyword>
<accession>A0A212RW20</accession>